<protein>
    <submittedName>
        <fullName evidence="14">Phosphoglucomutase</fullName>
    </submittedName>
</protein>
<keyword evidence="8" id="KW-0460">Magnesium</keyword>
<dbReference type="SUPFAM" id="SSF53738">
    <property type="entry name" value="Phosphoglucomutase, first 3 domains"/>
    <property type="match status" value="3"/>
</dbReference>
<comment type="cofactor">
    <cofactor evidence="1">
        <name>Mg(2+)</name>
        <dbReference type="ChEBI" id="CHEBI:18420"/>
    </cofactor>
</comment>
<sequence length="642" mass="70107">MTTDVHALAKEWLRLDRNPATRKEIEDLVAANNTAELAKRLSSRIEFGTAGLRAEMCAGFSRMNDLTVIQATQGLVQYVLKTKNGDASACSVVLGFDHRCNSANGLTSARFARLTAGVFLSKGIKVYFYPNLVHTPMVPFGITHLGASCGIMITASHNPKADNGYKLYWGNGSQIVPPMDAHIAQSIEDNLEPWVWDETLIDTALAQGSPLAEDPTAKVTEAYMAMIAKLGETVKLREPMANGVKICYTAMHGVGFPWIRRAFDAAGLPPFFITPEQVHPDPEFPTVAFPNPEEGQGALSLAMAAADSHGCRIILANDPDADRLAVAEKQPSGQWHIFTGNQIGIMLAAFLLPGFKRTHPGKKFAVLTTTVSSMMIKQFAKVEGLAFEETLTGFKYLGNCGMAMVDRGDADLVMFAFEQAIGFMCGPAVMDKDGVSAGVCLGELAHWLATQTDANHPKTLFEWLQHLYVKYGFFASNDHYVVEHDKKKVDAMFDKIRPKDALEANEDWSAVIAGTKPAPAYPTTLADFEVVSVRDCTAGWDSTTKDHRPVLPTSRAAHMITFTFNVPERLRAVDANVQLMPCSMTLRTSGTEPKVKYYTELAGVWVGDQGVSNAEKIEAIKKVADAALADLVMHTKEKWLVA</sequence>
<keyword evidence="9" id="KW-0413">Isomerase</keyword>
<dbReference type="InterPro" id="IPR005846">
    <property type="entry name" value="A-D-PHexomutase_a/b/a-III"/>
</dbReference>
<comment type="similarity">
    <text evidence="3">Belongs to the phosphohexose mutase family.</text>
</comment>
<accession>A0A1Y2HA70</accession>
<dbReference type="Pfam" id="PF02880">
    <property type="entry name" value="PGM_PMM_III"/>
    <property type="match status" value="1"/>
</dbReference>
<dbReference type="EMBL" id="MCFL01000059">
    <property type="protein sequence ID" value="ORZ31496.1"/>
    <property type="molecule type" value="Genomic_DNA"/>
</dbReference>
<dbReference type="GO" id="GO:0006006">
    <property type="term" value="P:glucose metabolic process"/>
    <property type="evidence" value="ECO:0007669"/>
    <property type="project" value="UniProtKB-KW"/>
</dbReference>
<dbReference type="PANTHER" id="PTHR45745">
    <property type="entry name" value="PHOSPHOMANNOMUTASE 45A"/>
    <property type="match status" value="1"/>
</dbReference>
<feature type="domain" description="Alpha-D-phosphohexomutase alpha/beta/alpha" evidence="13">
    <location>
        <begin position="340"/>
        <end position="470"/>
    </location>
</feature>
<dbReference type="Proteomes" id="UP000193411">
    <property type="component" value="Unassembled WGS sequence"/>
</dbReference>
<dbReference type="InterPro" id="IPR005845">
    <property type="entry name" value="A-D-PHexomutase_a/b/a-II"/>
</dbReference>
<gene>
    <name evidence="14" type="ORF">BCR44DRAFT_1493725</name>
</gene>
<dbReference type="InterPro" id="IPR016066">
    <property type="entry name" value="A-D-PHexomutase_CS"/>
</dbReference>
<proteinExistence type="inferred from homology"/>
<organism evidence="14 15">
    <name type="scientific">Catenaria anguillulae PL171</name>
    <dbReference type="NCBI Taxonomy" id="765915"/>
    <lineage>
        <taxon>Eukaryota</taxon>
        <taxon>Fungi</taxon>
        <taxon>Fungi incertae sedis</taxon>
        <taxon>Blastocladiomycota</taxon>
        <taxon>Blastocladiomycetes</taxon>
        <taxon>Blastocladiales</taxon>
        <taxon>Catenariaceae</taxon>
        <taxon>Catenaria</taxon>
    </lineage>
</organism>
<keyword evidence="10" id="KW-0119">Carbohydrate metabolism</keyword>
<evidence type="ECO:0000256" key="10">
    <source>
        <dbReference type="ARBA" id="ARBA00023277"/>
    </source>
</evidence>
<keyword evidence="6" id="KW-0597">Phosphoprotein</keyword>
<evidence type="ECO:0000259" key="13">
    <source>
        <dbReference type="Pfam" id="PF02880"/>
    </source>
</evidence>
<evidence type="ECO:0000256" key="2">
    <source>
        <dbReference type="ARBA" id="ARBA00004496"/>
    </source>
</evidence>
<dbReference type="PANTHER" id="PTHR45745:SF1">
    <property type="entry name" value="PHOSPHOGLUCOMUTASE 2B-RELATED"/>
    <property type="match status" value="1"/>
</dbReference>
<feature type="domain" description="Alpha-D-phosphohexomutase alpha/beta/alpha" evidence="11">
    <location>
        <begin position="45"/>
        <end position="190"/>
    </location>
</feature>
<keyword evidence="7" id="KW-0479">Metal-binding</keyword>
<evidence type="ECO:0000256" key="3">
    <source>
        <dbReference type="ARBA" id="ARBA00010231"/>
    </source>
</evidence>
<dbReference type="GO" id="GO:0008973">
    <property type="term" value="F:phosphopentomutase activity"/>
    <property type="evidence" value="ECO:0007669"/>
    <property type="project" value="TreeGrafter"/>
</dbReference>
<dbReference type="InterPro" id="IPR016055">
    <property type="entry name" value="A-D-PHexomutase_a/b/a-I/II/III"/>
</dbReference>
<dbReference type="FunFam" id="3.40.120.10:FF:000035">
    <property type="entry name" value="Pgm3p"/>
    <property type="match status" value="1"/>
</dbReference>
<evidence type="ECO:0000256" key="4">
    <source>
        <dbReference type="ARBA" id="ARBA00022490"/>
    </source>
</evidence>
<dbReference type="AlphaFoldDB" id="A0A1Y2HA70"/>
<evidence type="ECO:0000313" key="14">
    <source>
        <dbReference type="EMBL" id="ORZ31496.1"/>
    </source>
</evidence>
<dbReference type="InterPro" id="IPR005844">
    <property type="entry name" value="A-D-PHexomutase_a/b/a-I"/>
</dbReference>
<evidence type="ECO:0000259" key="12">
    <source>
        <dbReference type="Pfam" id="PF02879"/>
    </source>
</evidence>
<evidence type="ECO:0000256" key="7">
    <source>
        <dbReference type="ARBA" id="ARBA00022723"/>
    </source>
</evidence>
<dbReference type="STRING" id="765915.A0A1Y2HA70"/>
<evidence type="ECO:0000256" key="6">
    <source>
        <dbReference type="ARBA" id="ARBA00022553"/>
    </source>
</evidence>
<evidence type="ECO:0000256" key="9">
    <source>
        <dbReference type="ARBA" id="ARBA00023235"/>
    </source>
</evidence>
<reference evidence="14 15" key="1">
    <citation type="submission" date="2016-07" db="EMBL/GenBank/DDBJ databases">
        <title>Pervasive Adenine N6-methylation of Active Genes in Fungi.</title>
        <authorList>
            <consortium name="DOE Joint Genome Institute"/>
            <person name="Mondo S.J."/>
            <person name="Dannebaum R.O."/>
            <person name="Kuo R.C."/>
            <person name="Labutti K."/>
            <person name="Haridas S."/>
            <person name="Kuo A."/>
            <person name="Salamov A."/>
            <person name="Ahrendt S.R."/>
            <person name="Lipzen A."/>
            <person name="Sullivan W."/>
            <person name="Andreopoulos W.B."/>
            <person name="Clum A."/>
            <person name="Lindquist E."/>
            <person name="Daum C."/>
            <person name="Ramamoorthy G.K."/>
            <person name="Gryganskyi A."/>
            <person name="Culley D."/>
            <person name="Magnuson J.K."/>
            <person name="James T.Y."/>
            <person name="O'Malley M.A."/>
            <person name="Stajich J.E."/>
            <person name="Spatafora J.W."/>
            <person name="Visel A."/>
            <person name="Grigoriev I.V."/>
        </authorList>
    </citation>
    <scope>NUCLEOTIDE SEQUENCE [LARGE SCALE GENOMIC DNA]</scope>
    <source>
        <strain evidence="14 15">PL171</strain>
    </source>
</reference>
<dbReference type="GO" id="GO:0005634">
    <property type="term" value="C:nucleus"/>
    <property type="evidence" value="ECO:0007669"/>
    <property type="project" value="TreeGrafter"/>
</dbReference>
<keyword evidence="4" id="KW-0963">Cytoplasm</keyword>
<comment type="subcellular location">
    <subcellularLocation>
        <location evidence="2">Cytoplasm</location>
    </subcellularLocation>
</comment>
<dbReference type="GO" id="GO:0006166">
    <property type="term" value="P:purine ribonucleoside salvage"/>
    <property type="evidence" value="ECO:0007669"/>
    <property type="project" value="TreeGrafter"/>
</dbReference>
<comment type="caution">
    <text evidence="14">The sequence shown here is derived from an EMBL/GenBank/DDBJ whole genome shotgun (WGS) entry which is preliminary data.</text>
</comment>
<dbReference type="Pfam" id="PF02878">
    <property type="entry name" value="PGM_PMM_I"/>
    <property type="match status" value="1"/>
</dbReference>
<dbReference type="CDD" id="cd05799">
    <property type="entry name" value="PGM2"/>
    <property type="match status" value="1"/>
</dbReference>
<evidence type="ECO:0000313" key="15">
    <source>
        <dbReference type="Proteomes" id="UP000193411"/>
    </source>
</evidence>
<keyword evidence="15" id="KW-1185">Reference proteome</keyword>
<evidence type="ECO:0000256" key="8">
    <source>
        <dbReference type="ARBA" id="ARBA00022842"/>
    </source>
</evidence>
<dbReference type="GO" id="GO:0000287">
    <property type="term" value="F:magnesium ion binding"/>
    <property type="evidence" value="ECO:0007669"/>
    <property type="project" value="InterPro"/>
</dbReference>
<dbReference type="Pfam" id="PF02879">
    <property type="entry name" value="PGM_PMM_II"/>
    <property type="match status" value="1"/>
</dbReference>
<dbReference type="GO" id="GO:0005737">
    <property type="term" value="C:cytoplasm"/>
    <property type="evidence" value="ECO:0007669"/>
    <property type="project" value="UniProtKB-SubCell"/>
</dbReference>
<evidence type="ECO:0000259" key="11">
    <source>
        <dbReference type="Pfam" id="PF02878"/>
    </source>
</evidence>
<dbReference type="OrthoDB" id="8300170at2759"/>
<evidence type="ECO:0000256" key="5">
    <source>
        <dbReference type="ARBA" id="ARBA00022526"/>
    </source>
</evidence>
<feature type="domain" description="Alpha-D-phosphohexomutase alpha/beta/alpha" evidence="12">
    <location>
        <begin position="230"/>
        <end position="329"/>
    </location>
</feature>
<name>A0A1Y2HA70_9FUNG</name>
<keyword evidence="5" id="KW-0313">Glucose metabolism</keyword>
<dbReference type="Gene3D" id="3.40.120.10">
    <property type="entry name" value="Alpha-D-Glucose-1,6-Bisphosphate, subunit A, domain 3"/>
    <property type="match status" value="3"/>
</dbReference>
<dbReference type="PROSITE" id="PS00710">
    <property type="entry name" value="PGM_PMM"/>
    <property type="match status" value="1"/>
</dbReference>
<evidence type="ECO:0000256" key="1">
    <source>
        <dbReference type="ARBA" id="ARBA00001946"/>
    </source>
</evidence>